<dbReference type="RefSeq" id="WP_347326758.1">
    <property type="nucleotide sequence ID" value="NZ_JBCGUH010000015.1"/>
</dbReference>
<comment type="caution">
    <text evidence="1">The sequence shown here is derived from an EMBL/GenBank/DDBJ whole genome shotgun (WGS) entry which is preliminary data.</text>
</comment>
<dbReference type="Gene3D" id="3.90.550.10">
    <property type="entry name" value="Spore Coat Polysaccharide Biosynthesis Protein SpsA, Chain A"/>
    <property type="match status" value="1"/>
</dbReference>
<evidence type="ECO:0000313" key="2">
    <source>
        <dbReference type="Proteomes" id="UP001597233"/>
    </source>
</evidence>
<dbReference type="CDD" id="cd02518">
    <property type="entry name" value="GT2_SpsF"/>
    <property type="match status" value="1"/>
</dbReference>
<protein>
    <submittedName>
        <fullName evidence="1">Glycosyltransferase family protein</fullName>
    </submittedName>
</protein>
<sequence>MNIIIIIQARMGSSRLPGKVLLPLGKDTVLGHVINRCQKLNHINKVIIATSDLGQDDPIAEWALENQIVCYRGSEDNVLKRYYDCAKEYNPDYVIRVTSDCPYLDYELAQQTIDKMISEPSDIIFYEHAQPMIRGLAVELFSFDTLKKIYNCASESRHTEHVTYYAYEFSEQFNTSTLKVPDTLVDSKLRLTVDTEEDYMLCREIENNLKNARDLSSSEIIEFLKLNPQIASINEHIEQKPVV</sequence>
<dbReference type="InterPro" id="IPR003329">
    <property type="entry name" value="Cytidylyl_trans"/>
</dbReference>
<dbReference type="SUPFAM" id="SSF53448">
    <property type="entry name" value="Nucleotide-diphospho-sugar transferases"/>
    <property type="match status" value="1"/>
</dbReference>
<evidence type="ECO:0000313" key="1">
    <source>
        <dbReference type="EMBL" id="MFD1885617.1"/>
    </source>
</evidence>
<gene>
    <name evidence="1" type="ORF">ACFSC9_08760</name>
</gene>
<dbReference type="InterPro" id="IPR029044">
    <property type="entry name" value="Nucleotide-diphossugar_trans"/>
</dbReference>
<dbReference type="Proteomes" id="UP001597233">
    <property type="component" value="Unassembled WGS sequence"/>
</dbReference>
<organism evidence="1 2">
    <name type="scientific">Paenibacillus wenxiniae</name>
    <dbReference type="NCBI Taxonomy" id="1636843"/>
    <lineage>
        <taxon>Bacteria</taxon>
        <taxon>Bacillati</taxon>
        <taxon>Bacillota</taxon>
        <taxon>Bacilli</taxon>
        <taxon>Bacillales</taxon>
        <taxon>Paenibacillaceae</taxon>
        <taxon>Paenibacillus</taxon>
    </lineage>
</organism>
<accession>A0ABW4RHJ7</accession>
<dbReference type="Pfam" id="PF02348">
    <property type="entry name" value="CTP_transf_3"/>
    <property type="match status" value="1"/>
</dbReference>
<reference evidence="2" key="1">
    <citation type="journal article" date="2019" name="Int. J. Syst. Evol. Microbiol.">
        <title>The Global Catalogue of Microorganisms (GCM) 10K type strain sequencing project: providing services to taxonomists for standard genome sequencing and annotation.</title>
        <authorList>
            <consortium name="The Broad Institute Genomics Platform"/>
            <consortium name="The Broad Institute Genome Sequencing Center for Infectious Disease"/>
            <person name="Wu L."/>
            <person name="Ma J."/>
        </authorList>
    </citation>
    <scope>NUCLEOTIDE SEQUENCE [LARGE SCALE GENOMIC DNA]</scope>
    <source>
        <strain evidence="2">CCUG 54950</strain>
    </source>
</reference>
<keyword evidence="2" id="KW-1185">Reference proteome</keyword>
<dbReference type="PANTHER" id="PTHR42866:SF1">
    <property type="entry name" value="SPORE COAT POLYSACCHARIDE BIOSYNTHESIS PROTEIN SPSF"/>
    <property type="match status" value="1"/>
</dbReference>
<name>A0ABW4RHJ7_9BACL</name>
<dbReference type="PANTHER" id="PTHR42866">
    <property type="entry name" value="3-DEOXY-MANNO-OCTULOSONATE CYTIDYLYLTRANSFERASE"/>
    <property type="match status" value="1"/>
</dbReference>
<dbReference type="EMBL" id="JBHUEH010000013">
    <property type="protein sequence ID" value="MFD1885617.1"/>
    <property type="molecule type" value="Genomic_DNA"/>
</dbReference>
<proteinExistence type="predicted"/>